<dbReference type="Proteomes" id="UP000762676">
    <property type="component" value="Unassembled WGS sequence"/>
</dbReference>
<protein>
    <submittedName>
        <fullName evidence="1">Uncharacterized protein</fullName>
    </submittedName>
</protein>
<dbReference type="EMBL" id="BMAT01001406">
    <property type="protein sequence ID" value="GFR84904.1"/>
    <property type="molecule type" value="Genomic_DNA"/>
</dbReference>
<accession>A0AAV4GHE2</accession>
<evidence type="ECO:0000313" key="1">
    <source>
        <dbReference type="EMBL" id="GFR84904.1"/>
    </source>
</evidence>
<evidence type="ECO:0000313" key="2">
    <source>
        <dbReference type="Proteomes" id="UP000762676"/>
    </source>
</evidence>
<dbReference type="AlphaFoldDB" id="A0AAV4GHE2"/>
<keyword evidence="2" id="KW-1185">Reference proteome</keyword>
<gene>
    <name evidence="1" type="ORF">ElyMa_000683300</name>
</gene>
<reference evidence="1 2" key="1">
    <citation type="journal article" date="2021" name="Elife">
        <title>Chloroplast acquisition without the gene transfer in kleptoplastic sea slugs, Plakobranchus ocellatus.</title>
        <authorList>
            <person name="Maeda T."/>
            <person name="Takahashi S."/>
            <person name="Yoshida T."/>
            <person name="Shimamura S."/>
            <person name="Takaki Y."/>
            <person name="Nagai Y."/>
            <person name="Toyoda A."/>
            <person name="Suzuki Y."/>
            <person name="Arimoto A."/>
            <person name="Ishii H."/>
            <person name="Satoh N."/>
            <person name="Nishiyama T."/>
            <person name="Hasebe M."/>
            <person name="Maruyama T."/>
            <person name="Minagawa J."/>
            <person name="Obokata J."/>
            <person name="Shigenobu S."/>
        </authorList>
    </citation>
    <scope>NUCLEOTIDE SEQUENCE [LARGE SCALE GENOMIC DNA]</scope>
</reference>
<sequence>MRYALWAVRIRTLQPSFEDESRSYKDTGRHCALHIMYTWKQGFRIALQDEGCVKSVLHEVYPIRLAPDRLWAGGDFHKVVCLYITYTLSHAAPTMM</sequence>
<proteinExistence type="predicted"/>
<organism evidence="1 2">
    <name type="scientific">Elysia marginata</name>
    <dbReference type="NCBI Taxonomy" id="1093978"/>
    <lineage>
        <taxon>Eukaryota</taxon>
        <taxon>Metazoa</taxon>
        <taxon>Spiralia</taxon>
        <taxon>Lophotrochozoa</taxon>
        <taxon>Mollusca</taxon>
        <taxon>Gastropoda</taxon>
        <taxon>Heterobranchia</taxon>
        <taxon>Euthyneura</taxon>
        <taxon>Panpulmonata</taxon>
        <taxon>Sacoglossa</taxon>
        <taxon>Placobranchoidea</taxon>
        <taxon>Plakobranchidae</taxon>
        <taxon>Elysia</taxon>
    </lineage>
</organism>
<name>A0AAV4GHE2_9GAST</name>
<comment type="caution">
    <text evidence="1">The sequence shown here is derived from an EMBL/GenBank/DDBJ whole genome shotgun (WGS) entry which is preliminary data.</text>
</comment>